<dbReference type="Proteomes" id="UP000316270">
    <property type="component" value="Chromosome 1"/>
</dbReference>
<keyword evidence="1 3" id="KW-0472">Membrane</keyword>
<evidence type="ECO:0000313" key="4">
    <source>
        <dbReference type="EMBL" id="QDS68440.1"/>
    </source>
</evidence>
<dbReference type="OrthoDB" id="47801at2759"/>
<evidence type="ECO:0000256" key="1">
    <source>
        <dbReference type="ARBA" id="ARBA00023136"/>
    </source>
</evidence>
<dbReference type="GO" id="GO:0005783">
    <property type="term" value="C:endoplasmic reticulum"/>
    <property type="evidence" value="ECO:0007669"/>
    <property type="project" value="TreeGrafter"/>
</dbReference>
<dbReference type="PANTHER" id="PTHR13315">
    <property type="entry name" value="METALLO PHOSPHOESTERASE RELATED"/>
    <property type="match status" value="1"/>
</dbReference>
<feature type="region of interest" description="Disordered" evidence="2">
    <location>
        <begin position="1593"/>
        <end position="1613"/>
    </location>
</feature>
<proteinExistence type="predicted"/>
<dbReference type="InterPro" id="IPR033308">
    <property type="entry name" value="PGAP5/Cdc1/Ted1"/>
</dbReference>
<evidence type="ECO:0000256" key="3">
    <source>
        <dbReference type="SAM" id="Phobius"/>
    </source>
</evidence>
<organism evidence="4 5">
    <name type="scientific">Venturia effusa</name>
    <dbReference type="NCBI Taxonomy" id="50376"/>
    <lineage>
        <taxon>Eukaryota</taxon>
        <taxon>Fungi</taxon>
        <taxon>Dikarya</taxon>
        <taxon>Ascomycota</taxon>
        <taxon>Pezizomycotina</taxon>
        <taxon>Dothideomycetes</taxon>
        <taxon>Pleosporomycetidae</taxon>
        <taxon>Venturiales</taxon>
        <taxon>Venturiaceae</taxon>
        <taxon>Venturia</taxon>
    </lineage>
</organism>
<protein>
    <recommendedName>
        <fullName evidence="6">F-box domain-containing protein</fullName>
    </recommendedName>
</protein>
<dbReference type="EMBL" id="CP042185">
    <property type="protein sequence ID" value="QDS68440.1"/>
    <property type="molecule type" value="Genomic_DNA"/>
</dbReference>
<dbReference type="InterPro" id="IPR032675">
    <property type="entry name" value="LRR_dom_sf"/>
</dbReference>
<feature type="transmembrane region" description="Helical" evidence="3">
    <location>
        <begin position="1728"/>
        <end position="1747"/>
    </location>
</feature>
<dbReference type="SUPFAM" id="SSF56300">
    <property type="entry name" value="Metallo-dependent phosphatases"/>
    <property type="match status" value="1"/>
</dbReference>
<accession>A0A517KYI8</accession>
<reference evidence="4 5" key="1">
    <citation type="submission" date="2019-07" db="EMBL/GenBank/DDBJ databases">
        <title>Finished genome of Venturia effusa.</title>
        <authorList>
            <person name="Young C.A."/>
            <person name="Cox M.P."/>
            <person name="Ganley A.R.D."/>
            <person name="David W.J."/>
        </authorList>
    </citation>
    <scope>NUCLEOTIDE SEQUENCE [LARGE SCALE GENOMIC DNA]</scope>
    <source>
        <strain evidence="5">albino</strain>
    </source>
</reference>
<keyword evidence="3" id="KW-1133">Transmembrane helix</keyword>
<feature type="region of interest" description="Disordered" evidence="2">
    <location>
        <begin position="1755"/>
        <end position="1795"/>
    </location>
</feature>
<dbReference type="STRING" id="50376.A0A517KYI8"/>
<dbReference type="InterPro" id="IPR029052">
    <property type="entry name" value="Metallo-depent_PP-like"/>
</dbReference>
<dbReference type="PANTHER" id="PTHR13315:SF4">
    <property type="entry name" value="METALLOPHOSPHOESTERASE, ISOFORM E"/>
    <property type="match status" value="1"/>
</dbReference>
<feature type="compositionally biased region" description="Polar residues" evidence="2">
    <location>
        <begin position="1779"/>
        <end position="1793"/>
    </location>
</feature>
<dbReference type="SUPFAM" id="SSF52047">
    <property type="entry name" value="RNI-like"/>
    <property type="match status" value="1"/>
</dbReference>
<dbReference type="CDD" id="cd09917">
    <property type="entry name" value="F-box_SF"/>
    <property type="match status" value="1"/>
</dbReference>
<evidence type="ECO:0008006" key="6">
    <source>
        <dbReference type="Google" id="ProtNLM"/>
    </source>
</evidence>
<dbReference type="Gene3D" id="3.80.10.10">
    <property type="entry name" value="Ribonuclease Inhibitor"/>
    <property type="match status" value="1"/>
</dbReference>
<dbReference type="GO" id="GO:0006506">
    <property type="term" value="P:GPI anchor biosynthetic process"/>
    <property type="evidence" value="ECO:0007669"/>
    <property type="project" value="InterPro"/>
</dbReference>
<evidence type="ECO:0000313" key="5">
    <source>
        <dbReference type="Proteomes" id="UP000316270"/>
    </source>
</evidence>
<gene>
    <name evidence="4" type="ORF">FKW77_010807</name>
</gene>
<dbReference type="GO" id="GO:0016020">
    <property type="term" value="C:membrane"/>
    <property type="evidence" value="ECO:0007669"/>
    <property type="project" value="GOC"/>
</dbReference>
<feature type="transmembrane region" description="Helical" evidence="3">
    <location>
        <begin position="1874"/>
        <end position="1896"/>
    </location>
</feature>
<feature type="region of interest" description="Disordered" evidence="2">
    <location>
        <begin position="1263"/>
        <end position="1287"/>
    </location>
</feature>
<keyword evidence="5" id="KW-1185">Reference proteome</keyword>
<sequence length="1901" mass="213623">MGTEKDFWHLPAELQQQTLELLDLRGVKAFSLVNWSAWHAAIGLIWRDVKLIDCRSRYQVPDEVKPWRDPAALAEGWVDEAGADYDPMEGQDEHDDSPIVRKLLVLARNKTIASKVLTLTHKCHLPPPSIFQELPIVSFNGQTLSSDWRTLQLARWAVENMENVRTLRVINGHYNLTTVLLSEFFCPRRRPSVKRLWLESCSYSGFPINALGELESIRLRRLHMIDPEAIYSLSRAGVTRSLLNGVGGFYETTVDLAEEDDQIRIPFEVSAQRLDSVNHNALRFLNDRVYENVPEANAYCRHQLSERPAHSWSTRSCSMLKPIELLHPSYDSLRCLTLDWVSSTASGRNDFECQADLFDGLSHLAFPHLRAFQLRNAATDQTRLIPEIFLLEPPATSEIIGLARTHRSSLAWPIDRFFSLDRAKSDADRKRVEAVIENLGRTLISLRVDSYYMKSGEPQTDMAFGGLKNRVLRAQRRLFISDFAARMTRLKHLKIEGGIPRDEKRELIRAVHSSPLEKLVMIGTTFPVGNTWGADGHDLQEIDEGNIQFTGILEAEDTDALSAAVQSSMPEVPSNFKFIPEYGWSNSPPIMYSIAMHHASTITELKFCGYNGSPVCHKPLPITSGLFHHLRHFHNLRTIIISFWLMTFFEGDWRETEVINYWLDQRNSSSTALALVPNSQATAFSTSESGTLVNQGHQAGMGNASVAALAGGNYIADAEGETNITAAGAADPVGAIDQEEPNDQEMTDVEELDDSIIEQDLTFDDGSVQQAQSIATGSADQPQSVSEHNHSVGTVPAIHQNVESVANPSPMPGPYPGQNPWQYALQTLYTPRALAGGVHDILAPHLSREARQRRHDDGQRGVNIRASFMLGSETGDIFDLDMRAEPIFLPDEVVLQIIEFLPADPKDRREWRLSQKTLHAACLVSWQWYNIAIARLYNRPFLYGNNFEKFVKTICPSLNVHVRKSDLAGLVHELNMSALVHQGSKSTTARLLGRTKAQLHTYVAPQANFGINCLAALSKCTALRDLDLSLVSEAMTYKELSNTLRNLKDLHTLAWPRSAGKHSSPNTSVRMEWPPRLTNLRLSGDLYALMWNDVNPQDGRPTNLPPLLTNLAIQHCALDLHSVKILLTRAGPHLRHLSITDMTRFPSRLPSALDEVLLICPDLDSLTISHTYVSDGFALDESPAILPYTLTHPLKRLKILDVGADGFDDRIGASDLEIWFTDGAFPFMERIEVQFCPGYYPADKEMKHWSMAETLLKANAEKMGRKTKVTRSPSQTPSKLAPGENDRYTHAEQTMSYAYDESRSTRNNFREPQGLIGQALLAFNWALASVKGLWTRQRGTVAGNNAPRKSLVKRIFSLGNVLILLVYRLMQERLYPDTTIFLGDLFDGGREWSVRGGETWDNPDKNFKRYGEAFWVKEYKRFSRIFFETFTRIGVEPRTGQIMRRKIISTMPGNHDLGFGEGVHKPVRNRFHAYFGEGNRVDVVGNHTFVSIDAVSVSAKDPDHGRTNEDIWGPTMEFLDNVQETRKKAITRDIGYQFGRQFADVKSRYEHKAVEMDQLKTATLPPAKLLDNLSLPTVLLSHVPLYRDAGTPCGPLREQWPPSKNADGTPMEKDDRNALSISRGYQYQNVISADLTKDITTKIGDVQYAFSGDDHDYCEVVHRRYPSGGGGIKEVTTKSLSWAMGVRKPAFSVLSLYNPIDASGKSIYTSTEGTLQHRLCLMPDQLGIFIRYIILLVFTLSCLLLRAGHMATNPQKSHFAGPDSPILPTANGADKEKCSSSGTSSDDGPNQVSYLDHKGHTLASRNPIKKERNISPLHGYGLPPPAHPQHTRAANPYGVPLVSHAGYYPDRDDRDLEKEEVYFDKRTRLKGIKLFYAELQWSVIRVVYVVLAWYGFLMYRG</sequence>
<name>A0A517KYI8_9PEZI</name>
<evidence type="ECO:0000256" key="2">
    <source>
        <dbReference type="SAM" id="MobiDB-lite"/>
    </source>
</evidence>
<keyword evidence="3" id="KW-0812">Transmembrane</keyword>